<keyword evidence="13" id="KW-1185">Reference proteome</keyword>
<name>A0A834GPA6_RHOSS</name>
<keyword evidence="5" id="KW-0479">Metal-binding</keyword>
<evidence type="ECO:0000313" key="13">
    <source>
        <dbReference type="Proteomes" id="UP000626092"/>
    </source>
</evidence>
<gene>
    <name evidence="12" type="ORF">RHSIM_Rhsim07G0236900</name>
</gene>
<dbReference type="PRINTS" id="PR00463">
    <property type="entry name" value="EP450I"/>
</dbReference>
<dbReference type="GO" id="GO:0005506">
    <property type="term" value="F:iron ion binding"/>
    <property type="evidence" value="ECO:0007669"/>
    <property type="project" value="InterPro"/>
</dbReference>
<feature type="compositionally biased region" description="Basic and acidic residues" evidence="11">
    <location>
        <begin position="323"/>
        <end position="334"/>
    </location>
</feature>
<evidence type="ECO:0000256" key="5">
    <source>
        <dbReference type="ARBA" id="ARBA00022723"/>
    </source>
</evidence>
<keyword evidence="8" id="KW-0408">Iron</keyword>
<dbReference type="AlphaFoldDB" id="A0A834GPA6"/>
<dbReference type="OrthoDB" id="1470350at2759"/>
<evidence type="ECO:0000256" key="10">
    <source>
        <dbReference type="ARBA" id="ARBA00023136"/>
    </source>
</evidence>
<evidence type="ECO:0008006" key="14">
    <source>
        <dbReference type="Google" id="ProtNLM"/>
    </source>
</evidence>
<reference evidence="12" key="1">
    <citation type="submission" date="2019-11" db="EMBL/GenBank/DDBJ databases">
        <authorList>
            <person name="Liu Y."/>
            <person name="Hou J."/>
            <person name="Li T.-Q."/>
            <person name="Guan C.-H."/>
            <person name="Wu X."/>
            <person name="Wu H.-Z."/>
            <person name="Ling F."/>
            <person name="Zhang R."/>
            <person name="Shi X.-G."/>
            <person name="Ren J.-P."/>
            <person name="Chen E.-F."/>
            <person name="Sun J.-M."/>
        </authorList>
    </citation>
    <scope>NUCLEOTIDE SEQUENCE</scope>
    <source>
        <strain evidence="12">Adult_tree_wgs_1</strain>
        <tissue evidence="12">Leaves</tissue>
    </source>
</reference>
<dbReference type="Proteomes" id="UP000626092">
    <property type="component" value="Unassembled WGS sequence"/>
</dbReference>
<keyword evidence="10" id="KW-0472">Membrane</keyword>
<evidence type="ECO:0000256" key="2">
    <source>
        <dbReference type="ARBA" id="ARBA00010617"/>
    </source>
</evidence>
<dbReference type="EMBL" id="WJXA01000007">
    <property type="protein sequence ID" value="KAF7139222.1"/>
    <property type="molecule type" value="Genomic_DNA"/>
</dbReference>
<protein>
    <recommendedName>
        <fullName evidence="14">Cytochrome P450</fullName>
    </recommendedName>
</protein>
<dbReference type="GO" id="GO:0004497">
    <property type="term" value="F:monooxygenase activity"/>
    <property type="evidence" value="ECO:0007669"/>
    <property type="project" value="UniProtKB-KW"/>
</dbReference>
<accession>A0A834GPA6</accession>
<evidence type="ECO:0000256" key="3">
    <source>
        <dbReference type="ARBA" id="ARBA00022617"/>
    </source>
</evidence>
<evidence type="ECO:0000256" key="1">
    <source>
        <dbReference type="ARBA" id="ARBA00004370"/>
    </source>
</evidence>
<dbReference type="GO" id="GO:0016705">
    <property type="term" value="F:oxidoreductase activity, acting on paired donors, with incorporation or reduction of molecular oxygen"/>
    <property type="evidence" value="ECO:0007669"/>
    <property type="project" value="InterPro"/>
</dbReference>
<dbReference type="Gene3D" id="1.10.630.10">
    <property type="entry name" value="Cytochrome P450"/>
    <property type="match status" value="2"/>
</dbReference>
<dbReference type="PANTHER" id="PTHR24282:SF211">
    <property type="entry name" value="CYTOCHROME P450-RELATED"/>
    <property type="match status" value="1"/>
</dbReference>
<sequence>MTAEAGSRPVSTFNHEIVSRALHHYYIWSTVHGKTFLYWFGPRPCLAVSDPDMIKEVLLNTGGSFEKIPFNPLAGLVWGKGLVGLAGEKLTLHMTGLGAGNGCQYYEDAAEVGGRKRREGPIRGGSEQRTPLPFSGYYISNSFWKQFRRGKTYFRTDRPPIKSCVAGLKECLHSWIQDGMRRWIQWFLPTKKNRMRWQLEKETRESIRTLIVINSKTRENSKNLLSLLLSSHRNQDGVEERLGVEEVIDECKTFYFRGKETTANLLTWALQLLALHQEWQTKAREEAFSICRECEVPSAEILNELKIVSEHDTKRNTSGLPTAHDDNEANIEKR</sequence>
<keyword evidence="3" id="KW-0349">Heme</keyword>
<dbReference type="InterPro" id="IPR002401">
    <property type="entry name" value="Cyt_P450_E_grp-I"/>
</dbReference>
<evidence type="ECO:0000313" key="12">
    <source>
        <dbReference type="EMBL" id="KAF7139222.1"/>
    </source>
</evidence>
<evidence type="ECO:0000256" key="7">
    <source>
        <dbReference type="ARBA" id="ARBA00023002"/>
    </source>
</evidence>
<evidence type="ECO:0000256" key="4">
    <source>
        <dbReference type="ARBA" id="ARBA00022692"/>
    </source>
</evidence>
<dbReference type="InterPro" id="IPR050665">
    <property type="entry name" value="Cytochrome_P450_Monooxygen"/>
</dbReference>
<comment type="similarity">
    <text evidence="2">Belongs to the cytochrome P450 family.</text>
</comment>
<dbReference type="GO" id="GO:0020037">
    <property type="term" value="F:heme binding"/>
    <property type="evidence" value="ECO:0007669"/>
    <property type="project" value="InterPro"/>
</dbReference>
<dbReference type="PANTHER" id="PTHR24282">
    <property type="entry name" value="CYTOCHROME P450 FAMILY MEMBER"/>
    <property type="match status" value="1"/>
</dbReference>
<evidence type="ECO:0000256" key="11">
    <source>
        <dbReference type="SAM" id="MobiDB-lite"/>
    </source>
</evidence>
<evidence type="ECO:0000256" key="8">
    <source>
        <dbReference type="ARBA" id="ARBA00023004"/>
    </source>
</evidence>
<keyword evidence="6" id="KW-1133">Transmembrane helix</keyword>
<keyword evidence="4" id="KW-0812">Transmembrane</keyword>
<dbReference type="SUPFAM" id="SSF48264">
    <property type="entry name" value="Cytochrome P450"/>
    <property type="match status" value="1"/>
</dbReference>
<comment type="subcellular location">
    <subcellularLocation>
        <location evidence="1">Membrane</location>
    </subcellularLocation>
</comment>
<evidence type="ECO:0000256" key="6">
    <source>
        <dbReference type="ARBA" id="ARBA00022989"/>
    </source>
</evidence>
<keyword evidence="7" id="KW-0560">Oxidoreductase</keyword>
<dbReference type="GO" id="GO:0016020">
    <property type="term" value="C:membrane"/>
    <property type="evidence" value="ECO:0007669"/>
    <property type="project" value="UniProtKB-SubCell"/>
</dbReference>
<dbReference type="InterPro" id="IPR001128">
    <property type="entry name" value="Cyt_P450"/>
</dbReference>
<dbReference type="InterPro" id="IPR036396">
    <property type="entry name" value="Cyt_P450_sf"/>
</dbReference>
<evidence type="ECO:0000256" key="9">
    <source>
        <dbReference type="ARBA" id="ARBA00023033"/>
    </source>
</evidence>
<organism evidence="12 13">
    <name type="scientific">Rhododendron simsii</name>
    <name type="common">Sims's rhododendron</name>
    <dbReference type="NCBI Taxonomy" id="118357"/>
    <lineage>
        <taxon>Eukaryota</taxon>
        <taxon>Viridiplantae</taxon>
        <taxon>Streptophyta</taxon>
        <taxon>Embryophyta</taxon>
        <taxon>Tracheophyta</taxon>
        <taxon>Spermatophyta</taxon>
        <taxon>Magnoliopsida</taxon>
        <taxon>eudicotyledons</taxon>
        <taxon>Gunneridae</taxon>
        <taxon>Pentapetalae</taxon>
        <taxon>asterids</taxon>
        <taxon>Ericales</taxon>
        <taxon>Ericaceae</taxon>
        <taxon>Ericoideae</taxon>
        <taxon>Rhodoreae</taxon>
        <taxon>Rhododendron</taxon>
    </lineage>
</organism>
<feature type="region of interest" description="Disordered" evidence="11">
    <location>
        <begin position="313"/>
        <end position="334"/>
    </location>
</feature>
<keyword evidence="9" id="KW-0503">Monooxygenase</keyword>
<comment type="caution">
    <text evidence="12">The sequence shown here is derived from an EMBL/GenBank/DDBJ whole genome shotgun (WGS) entry which is preliminary data.</text>
</comment>
<dbReference type="Pfam" id="PF00067">
    <property type="entry name" value="p450"/>
    <property type="match status" value="1"/>
</dbReference>
<proteinExistence type="inferred from homology"/>